<evidence type="ECO:0000313" key="1">
    <source>
        <dbReference type="EMBL" id="GMN68355.1"/>
    </source>
</evidence>
<evidence type="ECO:0000313" key="2">
    <source>
        <dbReference type="EMBL" id="GMN68362.1"/>
    </source>
</evidence>
<dbReference type="AlphaFoldDB" id="A0AA88E692"/>
<name>A0AA88E692_FICCA</name>
<dbReference type="InterPro" id="IPR011009">
    <property type="entry name" value="Kinase-like_dom_sf"/>
</dbReference>
<evidence type="ECO:0000313" key="4">
    <source>
        <dbReference type="EMBL" id="GMN68376.1"/>
    </source>
</evidence>
<evidence type="ECO:0000313" key="5">
    <source>
        <dbReference type="Proteomes" id="UP001187192"/>
    </source>
</evidence>
<dbReference type="SUPFAM" id="SSF56112">
    <property type="entry name" value="Protein kinase-like (PK-like)"/>
    <property type="match status" value="1"/>
</dbReference>
<dbReference type="EMBL" id="BTGU01000599">
    <property type="protein sequence ID" value="GMN68355.1"/>
    <property type="molecule type" value="Genomic_DNA"/>
</dbReference>
<gene>
    <name evidence="1" type="ORF">TIFTF001_037410</name>
    <name evidence="2" type="ORF">TIFTF001_037421</name>
    <name evidence="3" type="ORF">TIFTF001_037424</name>
    <name evidence="4" type="ORF">TIFTF001_037435</name>
</gene>
<proteinExistence type="predicted"/>
<protein>
    <submittedName>
        <fullName evidence="1">Uncharacterized protein</fullName>
    </submittedName>
</protein>
<dbReference type="PANTHER" id="PTHR48055:SF55">
    <property type="entry name" value="PROTEIN KINASE DOMAIN-CONTAINING PROTEIN"/>
    <property type="match status" value="1"/>
</dbReference>
<organism evidence="1 5">
    <name type="scientific">Ficus carica</name>
    <name type="common">Common fig</name>
    <dbReference type="NCBI Taxonomy" id="3494"/>
    <lineage>
        <taxon>Eukaryota</taxon>
        <taxon>Viridiplantae</taxon>
        <taxon>Streptophyta</taxon>
        <taxon>Embryophyta</taxon>
        <taxon>Tracheophyta</taxon>
        <taxon>Spermatophyta</taxon>
        <taxon>Magnoliopsida</taxon>
        <taxon>eudicotyledons</taxon>
        <taxon>Gunneridae</taxon>
        <taxon>Pentapetalae</taxon>
        <taxon>rosids</taxon>
        <taxon>fabids</taxon>
        <taxon>Rosales</taxon>
        <taxon>Moraceae</taxon>
        <taxon>Ficeae</taxon>
        <taxon>Ficus</taxon>
    </lineage>
</organism>
<dbReference type="PANTHER" id="PTHR48055">
    <property type="entry name" value="LEUCINE-RICH REPEAT RECEPTOR PROTEIN KINASE EMS1"/>
    <property type="match status" value="1"/>
</dbReference>
<dbReference type="Gene3D" id="1.10.510.10">
    <property type="entry name" value="Transferase(Phosphotransferase) domain 1"/>
    <property type="match status" value="1"/>
</dbReference>
<dbReference type="Proteomes" id="UP001187192">
    <property type="component" value="Unassembled WGS sequence"/>
</dbReference>
<dbReference type="EMBL" id="BTGU01000600">
    <property type="protein sequence ID" value="GMN68362.1"/>
    <property type="molecule type" value="Genomic_DNA"/>
</dbReference>
<comment type="caution">
    <text evidence="1">The sequence shown here is derived from an EMBL/GenBank/DDBJ whole genome shotgun (WGS) entry which is preliminary data.</text>
</comment>
<accession>A0AA88E692</accession>
<dbReference type="EMBL" id="BTGU01000601">
    <property type="protein sequence ID" value="GMN68369.1"/>
    <property type="molecule type" value="Genomic_DNA"/>
</dbReference>
<evidence type="ECO:0000313" key="3">
    <source>
        <dbReference type="EMBL" id="GMN68369.1"/>
    </source>
</evidence>
<dbReference type="EMBL" id="BTGU01000602">
    <property type="protein sequence ID" value="GMN68376.1"/>
    <property type="molecule type" value="Genomic_DNA"/>
</dbReference>
<keyword evidence="5" id="KW-1185">Reference proteome</keyword>
<dbReference type="InterPro" id="IPR051564">
    <property type="entry name" value="LRR_receptor-like_kinase"/>
</dbReference>
<reference evidence="1" key="1">
    <citation type="submission" date="2023-07" db="EMBL/GenBank/DDBJ databases">
        <title>draft genome sequence of fig (Ficus carica).</title>
        <authorList>
            <person name="Takahashi T."/>
            <person name="Nishimura K."/>
        </authorList>
    </citation>
    <scope>NUCLEOTIDE SEQUENCE</scope>
</reference>
<dbReference type="GO" id="GO:0016020">
    <property type="term" value="C:membrane"/>
    <property type="evidence" value="ECO:0007669"/>
    <property type="project" value="TreeGrafter"/>
</dbReference>
<sequence>MGGEPSREGDVYSFGILLLEMFTGKRPTDEIFKDDFNLHNFVRLALPERLAEIVDSALLPREVEENAPMRRELDARNYGNNIGGTEIEAEEASGSHISAHLRKCLVSVMEIGVACSQKSPNERINMGDVTRELQHIRNAYMSSEIGGQRRRTN</sequence>